<evidence type="ECO:0000313" key="5">
    <source>
        <dbReference type="EMBL" id="MBB5917405.1"/>
    </source>
</evidence>
<gene>
    <name evidence="5" type="ORF">BJY24_006317</name>
</gene>
<evidence type="ECO:0000256" key="3">
    <source>
        <dbReference type="ARBA" id="ARBA00022490"/>
    </source>
</evidence>
<name>A0A7W9PJS1_9NOCA</name>
<comment type="caution">
    <text evidence="5">The sequence shown here is derived from an EMBL/GenBank/DDBJ whole genome shotgun (WGS) entry which is preliminary data.</text>
</comment>
<comment type="subcellular location">
    <subcellularLocation>
        <location evidence="1">Cytoplasm</location>
    </subcellularLocation>
</comment>
<comment type="similarity">
    <text evidence="2">Belongs to the EspG family.</text>
</comment>
<proteinExistence type="inferred from homology"/>
<evidence type="ECO:0000256" key="1">
    <source>
        <dbReference type="ARBA" id="ARBA00004496"/>
    </source>
</evidence>
<evidence type="ECO:0000256" key="4">
    <source>
        <dbReference type="ARBA" id="ARBA00023186"/>
    </source>
</evidence>
<keyword evidence="3" id="KW-0963">Cytoplasm</keyword>
<dbReference type="InterPro" id="IPR025734">
    <property type="entry name" value="EspG"/>
</dbReference>
<keyword evidence="4" id="KW-0143">Chaperone</keyword>
<evidence type="ECO:0000313" key="6">
    <source>
        <dbReference type="Proteomes" id="UP000540412"/>
    </source>
</evidence>
<reference evidence="5 6" key="1">
    <citation type="submission" date="2020-08" db="EMBL/GenBank/DDBJ databases">
        <title>Sequencing the genomes of 1000 actinobacteria strains.</title>
        <authorList>
            <person name="Klenk H.-P."/>
        </authorList>
    </citation>
    <scope>NUCLEOTIDE SEQUENCE [LARGE SCALE GENOMIC DNA]</scope>
    <source>
        <strain evidence="5 6">DSM 43582</strain>
    </source>
</reference>
<dbReference type="Pfam" id="PF14011">
    <property type="entry name" value="ESX-1_EspG"/>
    <property type="match status" value="1"/>
</dbReference>
<keyword evidence="6" id="KW-1185">Reference proteome</keyword>
<evidence type="ECO:0008006" key="7">
    <source>
        <dbReference type="Google" id="ProtNLM"/>
    </source>
</evidence>
<organism evidence="5 6">
    <name type="scientific">Nocardia transvalensis</name>
    <dbReference type="NCBI Taxonomy" id="37333"/>
    <lineage>
        <taxon>Bacteria</taxon>
        <taxon>Bacillati</taxon>
        <taxon>Actinomycetota</taxon>
        <taxon>Actinomycetes</taxon>
        <taxon>Mycobacteriales</taxon>
        <taxon>Nocardiaceae</taxon>
        <taxon>Nocardia</taxon>
    </lineage>
</organism>
<dbReference type="AlphaFoldDB" id="A0A7W9PJS1"/>
<protein>
    <recommendedName>
        <fullName evidence="7">ESAT-6 protein secretion system EspG family protein</fullName>
    </recommendedName>
</protein>
<dbReference type="EMBL" id="JACHIT010000002">
    <property type="protein sequence ID" value="MBB5917405.1"/>
    <property type="molecule type" value="Genomic_DNA"/>
</dbReference>
<sequence length="265" mass="30189">MTQHWNFTDLEFKLLCDEYRRGTLPAPFVFTSRTRRLDEYERERDVVRERLRELADTEFEAMVAAISRPEVFVVAHAWNDQDFDNPEHRIRVHAVRYGARGYLLSQKPGETLWHSGGFTVTECDPRALGEAVIGHLPRARAGIRPDLVVTTVAPRHTYDLTASMVADDDEPEDDEYEVSSAFLDTPATATGIVKVLQGRSKFGPRGRVESGVLWRDLPDDGRYVLPLDDPAPIATGMGTDRLVAWVDREIERILIRMDEHRETAD</sequence>
<dbReference type="Proteomes" id="UP000540412">
    <property type="component" value="Unassembled WGS sequence"/>
</dbReference>
<accession>A0A7W9PJS1</accession>
<evidence type="ECO:0000256" key="2">
    <source>
        <dbReference type="ARBA" id="ARBA00006411"/>
    </source>
</evidence>
<dbReference type="RefSeq" id="WP_040749904.1">
    <property type="nucleotide sequence ID" value="NZ_JACHIT010000002.1"/>
</dbReference>